<dbReference type="KEGG" id="dto:TOL2_C06670"/>
<dbReference type="HOGENOM" id="CLU_127162_2_2_7"/>
<evidence type="ECO:0000313" key="3">
    <source>
        <dbReference type="Proteomes" id="UP000007347"/>
    </source>
</evidence>
<dbReference type="Proteomes" id="UP000007347">
    <property type="component" value="Chromosome"/>
</dbReference>
<gene>
    <name evidence="2" type="ordered locus">TOL2_C06670</name>
</gene>
<accession>K0ND55</accession>
<name>K0ND55_DESTT</name>
<dbReference type="Gene3D" id="3.10.290.10">
    <property type="entry name" value="RNA-binding S4 domain"/>
    <property type="match status" value="1"/>
</dbReference>
<dbReference type="GO" id="GO:0003723">
    <property type="term" value="F:RNA binding"/>
    <property type="evidence" value="ECO:0007669"/>
    <property type="project" value="UniProtKB-KW"/>
</dbReference>
<dbReference type="InterPro" id="IPR036986">
    <property type="entry name" value="S4_RNA-bd_sf"/>
</dbReference>
<organism evidence="2 3">
    <name type="scientific">Desulfobacula toluolica (strain DSM 7467 / Tol2)</name>
    <dbReference type="NCBI Taxonomy" id="651182"/>
    <lineage>
        <taxon>Bacteria</taxon>
        <taxon>Pseudomonadati</taxon>
        <taxon>Thermodesulfobacteriota</taxon>
        <taxon>Desulfobacteria</taxon>
        <taxon>Desulfobacterales</taxon>
        <taxon>Desulfobacteraceae</taxon>
        <taxon>Desulfobacula</taxon>
    </lineage>
</organism>
<protein>
    <submittedName>
        <fullName evidence="2">Uncharacterized RNA-binding S4 domain protein</fullName>
    </submittedName>
</protein>
<dbReference type="PROSITE" id="PS50889">
    <property type="entry name" value="S4"/>
    <property type="match status" value="1"/>
</dbReference>
<proteinExistence type="predicted"/>
<dbReference type="SUPFAM" id="SSF55174">
    <property type="entry name" value="Alpha-L RNA-binding motif"/>
    <property type="match status" value="1"/>
</dbReference>
<keyword evidence="3" id="KW-1185">Reference proteome</keyword>
<evidence type="ECO:0000256" key="1">
    <source>
        <dbReference type="PROSITE-ProRule" id="PRU00182"/>
    </source>
</evidence>
<dbReference type="PATRIC" id="fig|651182.5.peg.803"/>
<reference evidence="2 3" key="1">
    <citation type="journal article" date="2013" name="Environ. Microbiol.">
        <title>Complete genome, catabolic sub-proteomes and key-metabolites of Desulfobacula toluolica Tol2, a marine, aromatic compound-degrading, sulfate-reducing bacterium.</title>
        <authorList>
            <person name="Wohlbrand L."/>
            <person name="Jacob J.H."/>
            <person name="Kube M."/>
            <person name="Mussmann M."/>
            <person name="Jarling R."/>
            <person name="Beck A."/>
            <person name="Amann R."/>
            <person name="Wilkes H."/>
            <person name="Reinhardt R."/>
            <person name="Rabus R."/>
        </authorList>
    </citation>
    <scope>NUCLEOTIDE SEQUENCE [LARGE SCALE GENOMIC DNA]</scope>
    <source>
        <strain evidence="3">DSM 7467 / Tol2</strain>
    </source>
</reference>
<evidence type="ECO:0000313" key="2">
    <source>
        <dbReference type="EMBL" id="CCK78836.1"/>
    </source>
</evidence>
<keyword evidence="1" id="KW-0694">RNA-binding</keyword>
<dbReference type="EMBL" id="FO203503">
    <property type="protein sequence ID" value="CCK78836.1"/>
    <property type="molecule type" value="Genomic_DNA"/>
</dbReference>
<dbReference type="STRING" id="651182.TOL2_C06670"/>
<dbReference type="CDD" id="cd00165">
    <property type="entry name" value="S4"/>
    <property type="match status" value="1"/>
</dbReference>
<dbReference type="Pfam" id="PF13275">
    <property type="entry name" value="S4_2"/>
    <property type="match status" value="1"/>
</dbReference>
<sequence>MQDPCAWDQVMSVNGKKLLNCDKRIKMEKRVVNIKTEFVELYKILKFENLAASGGEAKYLINDGFVRVNGSVETRKRKKIVPGDIIETGGVIIEIHMQQQQSR</sequence>
<dbReference type="AlphaFoldDB" id="K0ND55"/>